<gene>
    <name evidence="4" type="ORF">Tco_0804365</name>
</gene>
<dbReference type="Pfam" id="PF13976">
    <property type="entry name" value="gag_pre-integrs"/>
    <property type="match status" value="1"/>
</dbReference>
<evidence type="ECO:0000313" key="4">
    <source>
        <dbReference type="EMBL" id="GJS97397.1"/>
    </source>
</evidence>
<evidence type="ECO:0000313" key="5">
    <source>
        <dbReference type="Proteomes" id="UP001151760"/>
    </source>
</evidence>
<feature type="region of interest" description="Disordered" evidence="1">
    <location>
        <begin position="109"/>
        <end position="154"/>
    </location>
</feature>
<protein>
    <submittedName>
        <fullName evidence="4">Ribonuclease H-like domain-containing protein</fullName>
    </submittedName>
</protein>
<proteinExistence type="predicted"/>
<dbReference type="InterPro" id="IPR025724">
    <property type="entry name" value="GAG-pre-integrase_dom"/>
</dbReference>
<organism evidence="4 5">
    <name type="scientific">Tanacetum coccineum</name>
    <dbReference type="NCBI Taxonomy" id="301880"/>
    <lineage>
        <taxon>Eukaryota</taxon>
        <taxon>Viridiplantae</taxon>
        <taxon>Streptophyta</taxon>
        <taxon>Embryophyta</taxon>
        <taxon>Tracheophyta</taxon>
        <taxon>Spermatophyta</taxon>
        <taxon>Magnoliopsida</taxon>
        <taxon>eudicotyledons</taxon>
        <taxon>Gunneridae</taxon>
        <taxon>Pentapetalae</taxon>
        <taxon>asterids</taxon>
        <taxon>campanulids</taxon>
        <taxon>Asterales</taxon>
        <taxon>Asteraceae</taxon>
        <taxon>Asteroideae</taxon>
        <taxon>Anthemideae</taxon>
        <taxon>Anthemidinae</taxon>
        <taxon>Tanacetum</taxon>
    </lineage>
</organism>
<dbReference type="Pfam" id="PF22936">
    <property type="entry name" value="Pol_BBD"/>
    <property type="match status" value="1"/>
</dbReference>
<keyword evidence="5" id="KW-1185">Reference proteome</keyword>
<reference evidence="4" key="1">
    <citation type="journal article" date="2022" name="Int. J. Mol. Sci.">
        <title>Draft Genome of Tanacetum Coccineum: Genomic Comparison of Closely Related Tanacetum-Family Plants.</title>
        <authorList>
            <person name="Yamashiro T."/>
            <person name="Shiraishi A."/>
            <person name="Nakayama K."/>
            <person name="Satake H."/>
        </authorList>
    </citation>
    <scope>NUCLEOTIDE SEQUENCE</scope>
</reference>
<name>A0ABQ5A533_9ASTR</name>
<sequence length="403" mass="44583">MWIDEIHHYSWTRKNVVFYAAKSNLLRSKYGRATGLSPPPENLSTSRNIAGLLYQPAGFVRPSELTAGLLLQQQDPDPPAGTDARRIPTILADKKTQYFVPCKSKAASVPADSRNSSASVTAGGSDHAASRNRPAVNSAGRPNPTGRVGQAAHLAAAQSNPAGWLNPAARPYFRPSSVYFNNMYWPELYDPMNKGRWGTAGDPSTDNNIGIVDSGCSRSMTGNKDKLDDFVQIKGGIVKFGGGDGRISGKGTIRTSKFDFENVYYVEELQHFNLFSVSQICDKKNKVLFTDTDCLVLTEEFLLPDENQVVLRIPRERDLYTFNISDLQPEHNVTCLVAKASLDESTRWHRRMAHVNFKTINKLAKEGLVDGLPLKVFTNEHNCVACNKGKQHKASYKPISAEY</sequence>
<feature type="domain" description="Retrovirus-related Pol polyprotein from transposon TNT 1-94-like beta-barrel" evidence="3">
    <location>
        <begin position="211"/>
        <end position="283"/>
    </location>
</feature>
<dbReference type="EMBL" id="BQNB010011959">
    <property type="protein sequence ID" value="GJS97397.1"/>
    <property type="molecule type" value="Genomic_DNA"/>
</dbReference>
<evidence type="ECO:0000259" key="2">
    <source>
        <dbReference type="Pfam" id="PF13976"/>
    </source>
</evidence>
<feature type="domain" description="GAG-pre-integrase" evidence="2">
    <location>
        <begin position="318"/>
        <end position="391"/>
    </location>
</feature>
<reference evidence="4" key="2">
    <citation type="submission" date="2022-01" db="EMBL/GenBank/DDBJ databases">
        <authorList>
            <person name="Yamashiro T."/>
            <person name="Shiraishi A."/>
            <person name="Satake H."/>
            <person name="Nakayama K."/>
        </authorList>
    </citation>
    <scope>NUCLEOTIDE SEQUENCE</scope>
</reference>
<dbReference type="Proteomes" id="UP001151760">
    <property type="component" value="Unassembled WGS sequence"/>
</dbReference>
<evidence type="ECO:0000259" key="3">
    <source>
        <dbReference type="Pfam" id="PF22936"/>
    </source>
</evidence>
<feature type="compositionally biased region" description="Polar residues" evidence="1">
    <location>
        <begin position="113"/>
        <end position="122"/>
    </location>
</feature>
<accession>A0ABQ5A533</accession>
<evidence type="ECO:0000256" key="1">
    <source>
        <dbReference type="SAM" id="MobiDB-lite"/>
    </source>
</evidence>
<dbReference type="InterPro" id="IPR054722">
    <property type="entry name" value="PolX-like_BBD"/>
</dbReference>
<comment type="caution">
    <text evidence="4">The sequence shown here is derived from an EMBL/GenBank/DDBJ whole genome shotgun (WGS) entry which is preliminary data.</text>
</comment>